<gene>
    <name evidence="3" type="ORF">HPP92_004645</name>
</gene>
<dbReference type="GO" id="GO:0008194">
    <property type="term" value="F:UDP-glycosyltransferase activity"/>
    <property type="evidence" value="ECO:0007669"/>
    <property type="project" value="UniProtKB-ARBA"/>
</dbReference>
<comment type="similarity">
    <text evidence="1">Belongs to the UDP-glycosyltransferase family.</text>
</comment>
<reference evidence="3 4" key="1">
    <citation type="journal article" date="2020" name="Nat. Food">
        <title>A phased Vanilla planifolia genome enables genetic improvement of flavour and production.</title>
        <authorList>
            <person name="Hasing T."/>
            <person name="Tang H."/>
            <person name="Brym M."/>
            <person name="Khazi F."/>
            <person name="Huang T."/>
            <person name="Chambers A.H."/>
        </authorList>
    </citation>
    <scope>NUCLEOTIDE SEQUENCE [LARGE SCALE GENOMIC DNA]</scope>
    <source>
        <tissue evidence="3">Leaf</tissue>
    </source>
</reference>
<accession>A0A835RRW7</accession>
<sequence length="330" mass="36430">MSSIPEEKTCTRGNGIAVVLVPLPAHGHLNPLLQLSAHLTNHGIDVHYVVYATHNRQVHHRTQRDFHSLIVSSSHRLHFHDLPFPYIPSAPLTVNPLSAFPSHLQPSFDAAAAQLLPHLSSLLFSLALSHCRIAFLLHSSVQFAASTVSPIPEVEIFVLQPCSAFSSLYFLQQGLGKLQGNSILPELHTCVSIHDCISHVFLDFINSQMGSQTLAIAGRIINTIDGIEGAILDHLAEEWKLERIFAEGPLYTATAVRREPHEDECVSWLEQQPTASVIYVSFGTTLFLSREQLRELAAGLAASEQRFILVRRDTNRCDVFAAGSKKIGAY</sequence>
<feature type="domain" description="Glycosyltransferase N-terminal" evidence="2">
    <location>
        <begin position="15"/>
        <end position="250"/>
    </location>
</feature>
<dbReference type="Gene3D" id="3.40.50.2000">
    <property type="entry name" value="Glycogen Phosphorylase B"/>
    <property type="match status" value="2"/>
</dbReference>
<dbReference type="PANTHER" id="PTHR48044:SF22">
    <property type="entry name" value="GLYCOSYLTRANSFERASE"/>
    <property type="match status" value="1"/>
</dbReference>
<organism evidence="3 4">
    <name type="scientific">Vanilla planifolia</name>
    <name type="common">Vanilla</name>
    <dbReference type="NCBI Taxonomy" id="51239"/>
    <lineage>
        <taxon>Eukaryota</taxon>
        <taxon>Viridiplantae</taxon>
        <taxon>Streptophyta</taxon>
        <taxon>Embryophyta</taxon>
        <taxon>Tracheophyta</taxon>
        <taxon>Spermatophyta</taxon>
        <taxon>Magnoliopsida</taxon>
        <taxon>Liliopsida</taxon>
        <taxon>Asparagales</taxon>
        <taxon>Orchidaceae</taxon>
        <taxon>Vanilloideae</taxon>
        <taxon>Vanilleae</taxon>
        <taxon>Vanilla</taxon>
    </lineage>
</organism>
<evidence type="ECO:0000256" key="1">
    <source>
        <dbReference type="ARBA" id="ARBA00009995"/>
    </source>
</evidence>
<dbReference type="OrthoDB" id="5835829at2759"/>
<protein>
    <recommendedName>
        <fullName evidence="2">Glycosyltransferase N-terminal domain-containing protein</fullName>
    </recommendedName>
</protein>
<dbReference type="InterPro" id="IPR058980">
    <property type="entry name" value="Glyco_transf_N"/>
</dbReference>
<dbReference type="Proteomes" id="UP000639772">
    <property type="component" value="Unassembled WGS sequence"/>
</dbReference>
<dbReference type="PANTHER" id="PTHR48044">
    <property type="entry name" value="GLYCOSYLTRANSFERASE"/>
    <property type="match status" value="1"/>
</dbReference>
<proteinExistence type="inferred from homology"/>
<dbReference type="SUPFAM" id="SSF53756">
    <property type="entry name" value="UDP-Glycosyltransferase/glycogen phosphorylase"/>
    <property type="match status" value="1"/>
</dbReference>
<dbReference type="EMBL" id="JADCNM010000002">
    <property type="protein sequence ID" value="KAG0493651.1"/>
    <property type="molecule type" value="Genomic_DNA"/>
</dbReference>
<name>A0A835RRW7_VANPL</name>
<dbReference type="GO" id="GO:1901135">
    <property type="term" value="P:carbohydrate derivative metabolic process"/>
    <property type="evidence" value="ECO:0007669"/>
    <property type="project" value="UniProtKB-ARBA"/>
</dbReference>
<dbReference type="AlphaFoldDB" id="A0A835RRW7"/>
<evidence type="ECO:0000313" key="3">
    <source>
        <dbReference type="EMBL" id="KAG0493651.1"/>
    </source>
</evidence>
<evidence type="ECO:0000313" key="4">
    <source>
        <dbReference type="Proteomes" id="UP000639772"/>
    </source>
</evidence>
<comment type="caution">
    <text evidence="3">The sequence shown here is derived from an EMBL/GenBank/DDBJ whole genome shotgun (WGS) entry which is preliminary data.</text>
</comment>
<dbReference type="Pfam" id="PF26168">
    <property type="entry name" value="Glyco_transf_N"/>
    <property type="match status" value="1"/>
</dbReference>
<evidence type="ECO:0000259" key="2">
    <source>
        <dbReference type="Pfam" id="PF26168"/>
    </source>
</evidence>